<feature type="transmembrane region" description="Helical" evidence="6">
    <location>
        <begin position="342"/>
        <end position="364"/>
    </location>
</feature>
<keyword evidence="2" id="KW-0813">Transport</keyword>
<dbReference type="EMBL" id="JBJIAA010000014">
    <property type="protein sequence ID" value="MFL0252018.1"/>
    <property type="molecule type" value="Genomic_DNA"/>
</dbReference>
<accession>A0ABW8THM4</accession>
<feature type="transmembrane region" description="Helical" evidence="6">
    <location>
        <begin position="385"/>
        <end position="410"/>
    </location>
</feature>
<feature type="transmembrane region" description="Helical" evidence="6">
    <location>
        <begin position="57"/>
        <end position="82"/>
    </location>
</feature>
<evidence type="ECO:0000313" key="9">
    <source>
        <dbReference type="Proteomes" id="UP001623592"/>
    </source>
</evidence>
<feature type="transmembrane region" description="Helical" evidence="6">
    <location>
        <begin position="287"/>
        <end position="309"/>
    </location>
</feature>
<comment type="caution">
    <text evidence="8">The sequence shown here is derived from an EMBL/GenBank/DDBJ whole genome shotgun (WGS) entry which is preliminary data.</text>
</comment>
<feature type="transmembrane region" description="Helical" evidence="6">
    <location>
        <begin position="430"/>
        <end position="451"/>
    </location>
</feature>
<dbReference type="InterPro" id="IPR036259">
    <property type="entry name" value="MFS_trans_sf"/>
</dbReference>
<keyword evidence="9" id="KW-1185">Reference proteome</keyword>
<feature type="transmembrane region" description="Helical" evidence="6">
    <location>
        <begin position="21"/>
        <end position="45"/>
    </location>
</feature>
<evidence type="ECO:0000256" key="3">
    <source>
        <dbReference type="ARBA" id="ARBA00022692"/>
    </source>
</evidence>
<dbReference type="Gene3D" id="1.20.1250.20">
    <property type="entry name" value="MFS general substrate transporter like domains"/>
    <property type="match status" value="2"/>
</dbReference>
<protein>
    <submittedName>
        <fullName evidence="8">MFS transporter</fullName>
    </submittedName>
</protein>
<organism evidence="8 9">
    <name type="scientific">Clostridium neuense</name>
    <dbReference type="NCBI Taxonomy" id="1728934"/>
    <lineage>
        <taxon>Bacteria</taxon>
        <taxon>Bacillati</taxon>
        <taxon>Bacillota</taxon>
        <taxon>Clostridia</taxon>
        <taxon>Eubacteriales</taxon>
        <taxon>Clostridiaceae</taxon>
        <taxon>Clostridium</taxon>
    </lineage>
</organism>
<feature type="transmembrane region" description="Helical" evidence="6">
    <location>
        <begin position="94"/>
        <end position="112"/>
    </location>
</feature>
<feature type="transmembrane region" description="Helical" evidence="6">
    <location>
        <begin position="316"/>
        <end position="336"/>
    </location>
</feature>
<dbReference type="RefSeq" id="WP_406788671.1">
    <property type="nucleotide sequence ID" value="NZ_JBJIAA010000014.1"/>
</dbReference>
<evidence type="ECO:0000256" key="6">
    <source>
        <dbReference type="SAM" id="Phobius"/>
    </source>
</evidence>
<reference evidence="8 9" key="1">
    <citation type="submission" date="2024-11" db="EMBL/GenBank/DDBJ databases">
        <authorList>
            <person name="Heng Y.C."/>
            <person name="Lim A.C.H."/>
            <person name="Lee J.K.Y."/>
            <person name="Kittelmann S."/>
        </authorList>
    </citation>
    <scope>NUCLEOTIDE SEQUENCE [LARGE SCALE GENOMIC DNA]</scope>
    <source>
        <strain evidence="8 9">WILCCON 0114</strain>
    </source>
</reference>
<keyword evidence="3 6" id="KW-0812">Transmembrane</keyword>
<name>A0ABW8THM4_9CLOT</name>
<dbReference type="PANTHER" id="PTHR11328:SF24">
    <property type="entry name" value="MAJOR FACILITATOR SUPERFAMILY (MFS) PROFILE DOMAIN-CONTAINING PROTEIN"/>
    <property type="match status" value="1"/>
</dbReference>
<evidence type="ECO:0000256" key="5">
    <source>
        <dbReference type="ARBA" id="ARBA00023136"/>
    </source>
</evidence>
<dbReference type="Proteomes" id="UP001623592">
    <property type="component" value="Unassembled WGS sequence"/>
</dbReference>
<keyword evidence="5 6" id="KW-0472">Membrane</keyword>
<proteinExistence type="predicted"/>
<evidence type="ECO:0000256" key="2">
    <source>
        <dbReference type="ARBA" id="ARBA00022448"/>
    </source>
</evidence>
<dbReference type="SUPFAM" id="SSF103473">
    <property type="entry name" value="MFS general substrate transporter"/>
    <property type="match status" value="1"/>
</dbReference>
<evidence type="ECO:0000256" key="1">
    <source>
        <dbReference type="ARBA" id="ARBA00004651"/>
    </source>
</evidence>
<dbReference type="Pfam" id="PF13347">
    <property type="entry name" value="MFS_2"/>
    <property type="match status" value="1"/>
</dbReference>
<feature type="transmembrane region" description="Helical" evidence="6">
    <location>
        <begin position="189"/>
        <end position="208"/>
    </location>
</feature>
<feature type="domain" description="Major facilitator superfamily (MFS) profile" evidence="7">
    <location>
        <begin position="19"/>
        <end position="458"/>
    </location>
</feature>
<feature type="transmembrane region" description="Helical" evidence="6">
    <location>
        <begin position="118"/>
        <end position="138"/>
    </location>
</feature>
<dbReference type="InterPro" id="IPR039672">
    <property type="entry name" value="MFS_2"/>
</dbReference>
<dbReference type="PANTHER" id="PTHR11328">
    <property type="entry name" value="MAJOR FACILITATOR SUPERFAMILY DOMAIN-CONTAINING PROTEIN"/>
    <property type="match status" value="1"/>
</dbReference>
<evidence type="ECO:0000256" key="4">
    <source>
        <dbReference type="ARBA" id="ARBA00022989"/>
    </source>
</evidence>
<feature type="transmembrane region" description="Helical" evidence="6">
    <location>
        <begin position="256"/>
        <end position="281"/>
    </location>
</feature>
<keyword evidence="4 6" id="KW-1133">Transmembrane helix</keyword>
<gene>
    <name evidence="8" type="ORF">ACJDT4_16480</name>
</gene>
<comment type="subcellular location">
    <subcellularLocation>
        <location evidence="1">Cell membrane</location>
        <topology evidence="1">Multi-pass membrane protein</topology>
    </subcellularLocation>
</comment>
<evidence type="ECO:0000259" key="7">
    <source>
        <dbReference type="PROSITE" id="PS50850"/>
    </source>
</evidence>
<evidence type="ECO:0000313" key="8">
    <source>
        <dbReference type="EMBL" id="MFL0252018.1"/>
    </source>
</evidence>
<dbReference type="CDD" id="cd17332">
    <property type="entry name" value="MFS_MelB_like"/>
    <property type="match status" value="1"/>
</dbReference>
<sequence>MEKEKISNVYKPRKITVLRSIGFGVVDMMGGGAFTIIGAWLLFFYTTFAGLNAVQAASIIAIARIVDAVTSLIMGGLTDNFYKTKLGKLFGRRHFFLLIGIPLILEFSLIWIAKMNYWYYLTSYLLFEIIAAMVLIPWETLPTEMTNDYDKRTKLSSTRLIISSIGSFLATFIPGQLFKYMGQNNASSFLINGIVFSCIYAVCIFISYKSTWERPVTEEMINEINERSKKEKGNFILNQLKIYISTLKLKTFRKHLAIYLLSFTAKDTFNAVFAYFCVYVLSVSATTAANVLSLSLIGPLIIFISGFLMIKFGPRWLYTVSFTIVLISLAGFYMLFSIKPSNITVLLFAIGFVYNIGLSILTFAPWNVFPLIPDLDEIITRQHRAGIYAAVMTFVRKSTVAVATFFVGIILNSSGYIKGKATQSIEVQNAITYILVFGTGILILLALLFALTFKLNKKTHSVIKNELERLKAGGSKKDVDTDTSKVIEELTGYKYEDIWQEIES</sequence>
<dbReference type="InterPro" id="IPR020846">
    <property type="entry name" value="MFS_dom"/>
</dbReference>
<feature type="transmembrane region" description="Helical" evidence="6">
    <location>
        <begin position="159"/>
        <end position="177"/>
    </location>
</feature>
<dbReference type="PROSITE" id="PS50850">
    <property type="entry name" value="MFS"/>
    <property type="match status" value="1"/>
</dbReference>